<sequence length="314" mass="32631">MLDILRIILPVFVVVAGGYGAARANFFQPAHVDGVLAFAMRFGVPCLLFLGMYRLDLHAQYDWRLLVSFYAGALLCFALGALGAWRLFGRRPGESVAIGFAALFSNSLLLGLPITQRAYGADAVAGNYVIISIHAPLCYLVGILAMETVRADGRGVAATLRAVGGTMFRNALTIGLALGLAANVSGFALPEPALAGVEMLARAALPAALFGLGGALTRYAIRGGLGEGIMVSVLSLLVHPAIALVLSGWVFALPVEFVRSAVVTAAMAPGINAYVFAAMYQRATAVAASTVLMATAASVATASFWLFALEAAGF</sequence>
<feature type="transmembrane region" description="Helical" evidence="7">
    <location>
        <begin position="167"/>
        <end position="188"/>
    </location>
</feature>
<accession>A0A1M7TIE6</accession>
<gene>
    <name evidence="8" type="ORF">SAMN05216200_106201</name>
</gene>
<feature type="transmembrane region" description="Helical" evidence="7">
    <location>
        <begin position="284"/>
        <end position="308"/>
    </location>
</feature>
<dbReference type="Pfam" id="PF03547">
    <property type="entry name" value="Mem_trans"/>
    <property type="match status" value="1"/>
</dbReference>
<evidence type="ECO:0000256" key="3">
    <source>
        <dbReference type="ARBA" id="ARBA00022475"/>
    </source>
</evidence>
<protein>
    <recommendedName>
        <fullName evidence="10">Malonate transporter</fullName>
    </recommendedName>
</protein>
<dbReference type="Proteomes" id="UP000184066">
    <property type="component" value="Unassembled WGS sequence"/>
</dbReference>
<dbReference type="EMBL" id="FRDL01000006">
    <property type="protein sequence ID" value="SHN70451.1"/>
    <property type="molecule type" value="Genomic_DNA"/>
</dbReference>
<evidence type="ECO:0000256" key="7">
    <source>
        <dbReference type="SAM" id="Phobius"/>
    </source>
</evidence>
<evidence type="ECO:0008006" key="10">
    <source>
        <dbReference type="Google" id="ProtNLM"/>
    </source>
</evidence>
<dbReference type="STRING" id="1189325.SAMN04488119_1062"/>
<feature type="transmembrane region" description="Helical" evidence="7">
    <location>
        <begin position="95"/>
        <end position="114"/>
    </location>
</feature>
<feature type="transmembrane region" description="Helical" evidence="7">
    <location>
        <begin position="228"/>
        <end position="251"/>
    </location>
</feature>
<keyword evidence="6 7" id="KW-0472">Membrane</keyword>
<feature type="transmembrane region" description="Helical" evidence="7">
    <location>
        <begin position="6"/>
        <end position="22"/>
    </location>
</feature>
<keyword evidence="3" id="KW-1003">Cell membrane</keyword>
<dbReference type="RefSeq" id="WP_072747611.1">
    <property type="nucleotide sequence ID" value="NZ_FOHL01000006.1"/>
</dbReference>
<keyword evidence="4 7" id="KW-0812">Transmembrane</keyword>
<proteinExistence type="predicted"/>
<dbReference type="OrthoDB" id="9810457at2"/>
<evidence type="ECO:0000313" key="8">
    <source>
        <dbReference type="EMBL" id="SHN70451.1"/>
    </source>
</evidence>
<evidence type="ECO:0000256" key="6">
    <source>
        <dbReference type="ARBA" id="ARBA00023136"/>
    </source>
</evidence>
<feature type="transmembrane region" description="Helical" evidence="7">
    <location>
        <begin position="257"/>
        <end position="277"/>
    </location>
</feature>
<keyword evidence="9" id="KW-1185">Reference proteome</keyword>
<dbReference type="AlphaFoldDB" id="A0A1M7TIE6"/>
<name>A0A1M7TIE6_9RHOB</name>
<evidence type="ECO:0000313" key="9">
    <source>
        <dbReference type="Proteomes" id="UP000184066"/>
    </source>
</evidence>
<comment type="subcellular location">
    <subcellularLocation>
        <location evidence="1">Membrane</location>
        <topology evidence="1">Multi-pass membrane protein</topology>
    </subcellularLocation>
</comment>
<feature type="transmembrane region" description="Helical" evidence="7">
    <location>
        <begin position="200"/>
        <end position="221"/>
    </location>
</feature>
<organism evidence="8 9">
    <name type="scientific">Oceanicella actignis</name>
    <dbReference type="NCBI Taxonomy" id="1189325"/>
    <lineage>
        <taxon>Bacteria</taxon>
        <taxon>Pseudomonadati</taxon>
        <taxon>Pseudomonadota</taxon>
        <taxon>Alphaproteobacteria</taxon>
        <taxon>Rhodobacterales</taxon>
        <taxon>Paracoccaceae</taxon>
        <taxon>Oceanicella</taxon>
    </lineage>
</organism>
<evidence type="ECO:0000256" key="5">
    <source>
        <dbReference type="ARBA" id="ARBA00022989"/>
    </source>
</evidence>
<feature type="transmembrane region" description="Helical" evidence="7">
    <location>
        <begin position="34"/>
        <end position="53"/>
    </location>
</feature>
<dbReference type="InterPro" id="IPR004776">
    <property type="entry name" value="Mem_transp_PIN-like"/>
</dbReference>
<feature type="transmembrane region" description="Helical" evidence="7">
    <location>
        <begin position="126"/>
        <end position="146"/>
    </location>
</feature>
<keyword evidence="5 7" id="KW-1133">Transmembrane helix</keyword>
<evidence type="ECO:0000256" key="4">
    <source>
        <dbReference type="ARBA" id="ARBA00022692"/>
    </source>
</evidence>
<evidence type="ECO:0000256" key="2">
    <source>
        <dbReference type="ARBA" id="ARBA00022448"/>
    </source>
</evidence>
<reference evidence="8 9" key="1">
    <citation type="submission" date="2016-12" db="EMBL/GenBank/DDBJ databases">
        <authorList>
            <person name="Song W.-J."/>
            <person name="Kurnit D.M."/>
        </authorList>
    </citation>
    <scope>NUCLEOTIDE SEQUENCE [LARGE SCALE GENOMIC DNA]</scope>
    <source>
        <strain evidence="8 9">CGMCC 1.10808</strain>
    </source>
</reference>
<evidence type="ECO:0000256" key="1">
    <source>
        <dbReference type="ARBA" id="ARBA00004141"/>
    </source>
</evidence>
<dbReference type="PANTHER" id="PTHR36838">
    <property type="entry name" value="AUXIN EFFLUX CARRIER FAMILY PROTEIN"/>
    <property type="match status" value="1"/>
</dbReference>
<dbReference type="GO" id="GO:0055085">
    <property type="term" value="P:transmembrane transport"/>
    <property type="evidence" value="ECO:0007669"/>
    <property type="project" value="InterPro"/>
</dbReference>
<feature type="transmembrane region" description="Helical" evidence="7">
    <location>
        <begin position="65"/>
        <end position="88"/>
    </location>
</feature>
<dbReference type="GO" id="GO:0016020">
    <property type="term" value="C:membrane"/>
    <property type="evidence" value="ECO:0007669"/>
    <property type="project" value="UniProtKB-SubCell"/>
</dbReference>
<keyword evidence="2" id="KW-0813">Transport</keyword>
<dbReference type="PANTHER" id="PTHR36838:SF3">
    <property type="entry name" value="TRANSPORTER AUXIN EFFLUX CARRIER EC FAMILY"/>
    <property type="match status" value="1"/>
</dbReference>